<organism evidence="3 4">
    <name type="scientific">Cephalotrichum gorgonifer</name>
    <dbReference type="NCBI Taxonomy" id="2041049"/>
    <lineage>
        <taxon>Eukaryota</taxon>
        <taxon>Fungi</taxon>
        <taxon>Dikarya</taxon>
        <taxon>Ascomycota</taxon>
        <taxon>Pezizomycotina</taxon>
        <taxon>Sordariomycetes</taxon>
        <taxon>Hypocreomycetidae</taxon>
        <taxon>Microascales</taxon>
        <taxon>Microascaceae</taxon>
        <taxon>Cephalotrichum</taxon>
    </lineage>
</organism>
<evidence type="ECO:0000259" key="2">
    <source>
        <dbReference type="Pfam" id="PF13878"/>
    </source>
</evidence>
<feature type="region of interest" description="Disordered" evidence="1">
    <location>
        <begin position="1"/>
        <end position="282"/>
    </location>
</feature>
<reference evidence="3" key="1">
    <citation type="submission" date="2018-03" db="EMBL/GenBank/DDBJ databases">
        <authorList>
            <person name="Guldener U."/>
        </authorList>
    </citation>
    <scope>NUCLEOTIDE SEQUENCE</scope>
</reference>
<name>A0AAE8N7E4_9PEZI</name>
<feature type="compositionally biased region" description="Basic and acidic residues" evidence="1">
    <location>
        <begin position="223"/>
        <end position="241"/>
    </location>
</feature>
<keyword evidence="4" id="KW-1185">Reference proteome</keyword>
<comment type="caution">
    <text evidence="3">The sequence shown here is derived from an EMBL/GenBank/DDBJ whole genome shotgun (WGS) entry which is preliminary data.</text>
</comment>
<feature type="domain" description="N-acetyltransferase ESCO zinc-finger" evidence="2">
    <location>
        <begin position="315"/>
        <end position="353"/>
    </location>
</feature>
<dbReference type="InterPro" id="IPR028005">
    <property type="entry name" value="AcTrfase_ESCO_Znf_dom"/>
</dbReference>
<evidence type="ECO:0000313" key="4">
    <source>
        <dbReference type="Proteomes" id="UP001187682"/>
    </source>
</evidence>
<sequence>MRVPVIPDQVTLADAPPSSPEFIIKKPHDESRYRAKQWSSPDSSTAPRTTKMTTSEGTAKKRVFRTYSKRDSSTSTLASTPERAAKRQKSEPTSTAPLSATAEAPPKAEKKRKAHATIDGYFRASSDASSSTPSVSSGPTSSDSILTPDSDEPGRSRSLPSSPPARRWTSPRRLRFRPSLIPISGNEQEGHAPPSVEDSTGKRKRGNAMEEPEGPLARPTKSSRGDEEKGKDAAGRVEGQDLRPTGQDDVGMVERESANGLPDSTSGDGRPATPLPLDNPVPGYAMPYSYYLSSAHPRPSPLASTASKKHTRKIQTTLNLSTKLPFKECKLCDTVYNPLHAADVKLHQTMHARKLAASNKVNGGESEEGKRGIGKTRGRTKGLKL</sequence>
<dbReference type="Pfam" id="PF13878">
    <property type="entry name" value="zf-C2H2_3"/>
    <property type="match status" value="1"/>
</dbReference>
<dbReference type="Proteomes" id="UP001187682">
    <property type="component" value="Unassembled WGS sequence"/>
</dbReference>
<feature type="compositionally biased region" description="Basic and acidic residues" evidence="1">
    <location>
        <begin position="23"/>
        <end position="33"/>
    </location>
</feature>
<evidence type="ECO:0000313" key="3">
    <source>
        <dbReference type="EMBL" id="SPO07616.1"/>
    </source>
</evidence>
<protein>
    <recommendedName>
        <fullName evidence="2">N-acetyltransferase ESCO zinc-finger domain-containing protein</fullName>
    </recommendedName>
</protein>
<accession>A0AAE8N7E4</accession>
<proteinExistence type="predicted"/>
<feature type="compositionally biased region" description="Low complexity" evidence="1">
    <location>
        <begin position="156"/>
        <end position="167"/>
    </location>
</feature>
<dbReference type="AlphaFoldDB" id="A0AAE8N7E4"/>
<feature type="region of interest" description="Disordered" evidence="1">
    <location>
        <begin position="357"/>
        <end position="385"/>
    </location>
</feature>
<feature type="compositionally biased region" description="Low complexity" evidence="1">
    <location>
        <begin position="124"/>
        <end position="144"/>
    </location>
</feature>
<evidence type="ECO:0000256" key="1">
    <source>
        <dbReference type="SAM" id="MobiDB-lite"/>
    </source>
</evidence>
<dbReference type="EMBL" id="ONZQ02000022">
    <property type="protein sequence ID" value="SPO07616.1"/>
    <property type="molecule type" value="Genomic_DNA"/>
</dbReference>
<feature type="compositionally biased region" description="Polar residues" evidence="1">
    <location>
        <begin position="37"/>
        <end position="57"/>
    </location>
</feature>
<feature type="compositionally biased region" description="Basic residues" evidence="1">
    <location>
        <begin position="372"/>
        <end position="385"/>
    </location>
</feature>
<gene>
    <name evidence="3" type="ORF">DNG_10311</name>
</gene>